<name>A0ABV2GBL8_9BACL</name>
<protein>
    <submittedName>
        <fullName evidence="1">Uncharacterized protein</fullName>
    </submittedName>
</protein>
<accession>A0ABV2GBL8</accession>
<comment type="caution">
    <text evidence="1">The sequence shown here is derived from an EMBL/GenBank/DDBJ whole genome shotgun (WGS) entry which is preliminary data.</text>
</comment>
<dbReference type="Proteomes" id="UP001549099">
    <property type="component" value="Unassembled WGS sequence"/>
</dbReference>
<dbReference type="EMBL" id="JBEPLW010000010">
    <property type="protein sequence ID" value="MET3575671.1"/>
    <property type="molecule type" value="Genomic_DNA"/>
</dbReference>
<gene>
    <name evidence="1" type="ORF">ABID49_001576</name>
</gene>
<dbReference type="InterPro" id="IPR020908">
    <property type="entry name" value="UPF0738"/>
</dbReference>
<proteinExistence type="predicted"/>
<dbReference type="Pfam" id="PF19785">
    <property type="entry name" value="UPF0738"/>
    <property type="match status" value="1"/>
</dbReference>
<organism evidence="1 2">
    <name type="scientific">Bhargavaea ullalensis</name>
    <dbReference type="NCBI Taxonomy" id="1265685"/>
    <lineage>
        <taxon>Bacteria</taxon>
        <taxon>Bacillati</taxon>
        <taxon>Bacillota</taxon>
        <taxon>Bacilli</taxon>
        <taxon>Bacillales</taxon>
        <taxon>Caryophanaceae</taxon>
        <taxon>Bhargavaea</taxon>
    </lineage>
</organism>
<keyword evidence="2" id="KW-1185">Reference proteome</keyword>
<dbReference type="RefSeq" id="WP_354197025.1">
    <property type="nucleotide sequence ID" value="NZ_JBEPLW010000010.1"/>
</dbReference>
<sequence length="127" mass="14307">MKSNLMIRGAEKRGEQMEFLLKEGTVLPEVKPSGRMITDTDSGTFVYLLDDGEQFLQIHFPEEVWPVMAEALREGRNPMLTDGSRTVSLDRFSDELDMLIFNIEGNDNYGDEFSAAVESAFHEILGA</sequence>
<evidence type="ECO:0000313" key="1">
    <source>
        <dbReference type="EMBL" id="MET3575671.1"/>
    </source>
</evidence>
<reference evidence="1 2" key="1">
    <citation type="submission" date="2024-06" db="EMBL/GenBank/DDBJ databases">
        <title>Genomic Encyclopedia of Type Strains, Phase IV (KMG-IV): sequencing the most valuable type-strain genomes for metagenomic binning, comparative biology and taxonomic classification.</title>
        <authorList>
            <person name="Goeker M."/>
        </authorList>
    </citation>
    <scope>NUCLEOTIDE SEQUENCE [LARGE SCALE GENOMIC DNA]</scope>
    <source>
        <strain evidence="1 2">DSM 26128</strain>
    </source>
</reference>
<evidence type="ECO:0000313" key="2">
    <source>
        <dbReference type="Proteomes" id="UP001549099"/>
    </source>
</evidence>